<dbReference type="KEGG" id="asla:NCTC11923_00680"/>
<dbReference type="RefSeq" id="WP_026426359.1">
    <property type="nucleotide sequence ID" value="NZ_CBCRWE010000003.1"/>
</dbReference>
<dbReference type="SUPFAM" id="SSF50998">
    <property type="entry name" value="Quinoprotein alcohol dehydrogenase-like"/>
    <property type="match status" value="1"/>
</dbReference>
<keyword evidence="1" id="KW-0812">Transmembrane</keyword>
<accession>A0A448KAW3</accession>
<feature type="transmembrane region" description="Helical" evidence="1">
    <location>
        <begin position="183"/>
        <end position="205"/>
    </location>
</feature>
<dbReference type="AlphaFoldDB" id="A0A448KAW3"/>
<sequence>MDSTSFRRLTSRLPDPLLAAGLGALVAAVLALAWAVWLGYPKPTFHEQPGYWPAPILVAGFLALFVIPKGFNGRAQTPLEDAILLSMPVIAAGMASLPLFDAWWRVYTTDGTRPLLNLVVIGVLLLVGISLSLFMACRIRHDLERESKQSPGSVDNAAAGTGAADDVAPATVRRAHMRPWFRTVLAACAPAAVVALVLAVPGVVLPAPDLELRPIQQLADAVSEEALPALPTAAPTKLGWQTTVVGVANNFALASGVRGPIVMTDDGLTALDGQNGSVLWSYRAPGATYVNTYEGRPNGPYLLVTSPDRRHVAFGVVAKDTDFKSARALTIVILDTMTGKTTAHRLLPSLEPPLVQLTDSAALIDTDVIALDGRSVLGRVDGDELWDEDQPRSGTAGRSTFILPRSSKTDGRLETVARSVTLVPVSDVTARITLPDACPDPVAAYHGVNQGPWMATCEEATRAPDAATVWTMSAVNIDEVAAAGDAATVKKTPLGRGTGINSVASRAADTLITIPETAQHHINTRGNVIKKGEAAVWIGAILDPQDRTAVPAEQSASIAASVISGDRAPHGASQPGTEVRITPANGAEPLSFSTPASTSFGFHYGEVELIWGDEESFKRGKPYVMSVPGCSVIALVITDALTDEYPSEITVYGVM</sequence>
<dbReference type="STRING" id="1278298.GCA_000428685_00203"/>
<keyword evidence="1" id="KW-0472">Membrane</keyword>
<dbReference type="InterPro" id="IPR011047">
    <property type="entry name" value="Quinoprotein_ADH-like_sf"/>
</dbReference>
<keyword evidence="1" id="KW-1133">Transmembrane helix</keyword>
<feature type="transmembrane region" description="Helical" evidence="1">
    <location>
        <begin position="83"/>
        <end position="104"/>
    </location>
</feature>
<evidence type="ECO:0000256" key="1">
    <source>
        <dbReference type="SAM" id="Phobius"/>
    </source>
</evidence>
<evidence type="ECO:0000313" key="3">
    <source>
        <dbReference type="Proteomes" id="UP000276899"/>
    </source>
</evidence>
<proteinExistence type="predicted"/>
<feature type="transmembrane region" description="Helical" evidence="1">
    <location>
        <begin position="17"/>
        <end position="40"/>
    </location>
</feature>
<gene>
    <name evidence="2" type="ORF">NCTC11923_00680</name>
</gene>
<name>A0A448KAW3_9ACTO</name>
<keyword evidence="3" id="KW-1185">Reference proteome</keyword>
<feature type="transmembrane region" description="Helical" evidence="1">
    <location>
        <begin position="52"/>
        <end position="71"/>
    </location>
</feature>
<dbReference type="Proteomes" id="UP000276899">
    <property type="component" value="Chromosome"/>
</dbReference>
<protein>
    <submittedName>
        <fullName evidence="2">Uncharacterized protein</fullName>
    </submittedName>
</protein>
<organism evidence="2 3">
    <name type="scientific">Actinomyces slackii</name>
    <dbReference type="NCBI Taxonomy" id="52774"/>
    <lineage>
        <taxon>Bacteria</taxon>
        <taxon>Bacillati</taxon>
        <taxon>Actinomycetota</taxon>
        <taxon>Actinomycetes</taxon>
        <taxon>Actinomycetales</taxon>
        <taxon>Actinomycetaceae</taxon>
        <taxon>Actinomyces</taxon>
    </lineage>
</organism>
<dbReference type="InterPro" id="IPR015943">
    <property type="entry name" value="WD40/YVTN_repeat-like_dom_sf"/>
</dbReference>
<feature type="transmembrane region" description="Helical" evidence="1">
    <location>
        <begin position="116"/>
        <end position="137"/>
    </location>
</feature>
<evidence type="ECO:0000313" key="2">
    <source>
        <dbReference type="EMBL" id="VEG74061.1"/>
    </source>
</evidence>
<dbReference type="EMBL" id="LR134363">
    <property type="protein sequence ID" value="VEG74061.1"/>
    <property type="molecule type" value="Genomic_DNA"/>
</dbReference>
<reference evidence="2 3" key="1">
    <citation type="submission" date="2018-12" db="EMBL/GenBank/DDBJ databases">
        <authorList>
            <consortium name="Pathogen Informatics"/>
        </authorList>
    </citation>
    <scope>NUCLEOTIDE SEQUENCE [LARGE SCALE GENOMIC DNA]</scope>
    <source>
        <strain evidence="2 3">NCTC11923</strain>
    </source>
</reference>
<dbReference type="Gene3D" id="2.130.10.10">
    <property type="entry name" value="YVTN repeat-like/Quinoprotein amine dehydrogenase"/>
    <property type="match status" value="1"/>
</dbReference>